<dbReference type="InterPro" id="IPR035892">
    <property type="entry name" value="C2_domain_sf"/>
</dbReference>
<dbReference type="OrthoDB" id="9947256at2759"/>
<dbReference type="Gene3D" id="2.60.40.150">
    <property type="entry name" value="C2 domain"/>
    <property type="match status" value="2"/>
</dbReference>
<gene>
    <name evidence="3" type="ORF">ACOC_LOCUS3059</name>
</gene>
<evidence type="ECO:0000313" key="4">
    <source>
        <dbReference type="Proteomes" id="UP000267027"/>
    </source>
</evidence>
<evidence type="ECO:0000259" key="2">
    <source>
        <dbReference type="PROSITE" id="PS50004"/>
    </source>
</evidence>
<dbReference type="InterPro" id="IPR000008">
    <property type="entry name" value="C2_dom"/>
</dbReference>
<dbReference type="GO" id="GO:0070382">
    <property type="term" value="C:exocytic vesicle"/>
    <property type="evidence" value="ECO:0007669"/>
    <property type="project" value="TreeGrafter"/>
</dbReference>
<dbReference type="WBParaSite" id="ACOC_0000305801-mRNA-1">
    <property type="protein sequence ID" value="ACOC_0000305801-mRNA-1"/>
    <property type="gene ID" value="ACOC_0000305801"/>
</dbReference>
<dbReference type="PANTHER" id="PTHR10024">
    <property type="entry name" value="SYNAPTOTAGMIN"/>
    <property type="match status" value="1"/>
</dbReference>
<name>A0A158PF91_ANGCS</name>
<dbReference type="STRING" id="334426.A0A158PF91"/>
<dbReference type="Proteomes" id="UP000267027">
    <property type="component" value="Unassembled WGS sequence"/>
</dbReference>
<reference evidence="3 4" key="2">
    <citation type="submission" date="2018-11" db="EMBL/GenBank/DDBJ databases">
        <authorList>
            <consortium name="Pathogen Informatics"/>
        </authorList>
    </citation>
    <scope>NUCLEOTIDE SEQUENCE [LARGE SCALE GENOMIC DNA]</scope>
    <source>
        <strain evidence="3 4">Costa Rica</strain>
    </source>
</reference>
<dbReference type="GO" id="GO:0000149">
    <property type="term" value="F:SNARE binding"/>
    <property type="evidence" value="ECO:0007669"/>
    <property type="project" value="TreeGrafter"/>
</dbReference>
<dbReference type="GO" id="GO:0017156">
    <property type="term" value="P:calcium-ion regulated exocytosis"/>
    <property type="evidence" value="ECO:0007669"/>
    <property type="project" value="TreeGrafter"/>
</dbReference>
<dbReference type="GO" id="GO:0001786">
    <property type="term" value="F:phosphatidylserine binding"/>
    <property type="evidence" value="ECO:0007669"/>
    <property type="project" value="TreeGrafter"/>
</dbReference>
<evidence type="ECO:0000313" key="3">
    <source>
        <dbReference type="EMBL" id="VDM54644.1"/>
    </source>
</evidence>
<dbReference type="PANTHER" id="PTHR10024:SF348">
    <property type="entry name" value="SYNAPTOTAGMIN-17"/>
    <property type="match status" value="1"/>
</dbReference>
<accession>A0A158PF91</accession>
<dbReference type="Pfam" id="PF00168">
    <property type="entry name" value="C2"/>
    <property type="match status" value="2"/>
</dbReference>
<evidence type="ECO:0000313" key="5">
    <source>
        <dbReference type="WBParaSite" id="ACOC_0000305801-mRNA-1"/>
    </source>
</evidence>
<dbReference type="CDD" id="cd00030">
    <property type="entry name" value="C2"/>
    <property type="match status" value="1"/>
</dbReference>
<dbReference type="SMART" id="SM00239">
    <property type="entry name" value="C2"/>
    <property type="match status" value="1"/>
</dbReference>
<protein>
    <submittedName>
        <fullName evidence="5">C2 domain-containing protein</fullName>
    </submittedName>
</protein>
<dbReference type="EMBL" id="UYYA01000780">
    <property type="protein sequence ID" value="VDM54644.1"/>
    <property type="molecule type" value="Genomic_DNA"/>
</dbReference>
<organism evidence="5">
    <name type="scientific">Angiostrongylus costaricensis</name>
    <name type="common">Nematode worm</name>
    <dbReference type="NCBI Taxonomy" id="334426"/>
    <lineage>
        <taxon>Eukaryota</taxon>
        <taxon>Metazoa</taxon>
        <taxon>Ecdysozoa</taxon>
        <taxon>Nematoda</taxon>
        <taxon>Chromadorea</taxon>
        <taxon>Rhabditida</taxon>
        <taxon>Rhabditina</taxon>
        <taxon>Rhabditomorpha</taxon>
        <taxon>Strongyloidea</taxon>
        <taxon>Metastrongylidae</taxon>
        <taxon>Angiostrongylus</taxon>
    </lineage>
</organism>
<evidence type="ECO:0000256" key="1">
    <source>
        <dbReference type="SAM" id="MobiDB-lite"/>
    </source>
</evidence>
<feature type="domain" description="C2" evidence="2">
    <location>
        <begin position="85"/>
        <end position="207"/>
    </location>
</feature>
<dbReference type="GO" id="GO:0005544">
    <property type="term" value="F:calcium-dependent phospholipid binding"/>
    <property type="evidence" value="ECO:0007669"/>
    <property type="project" value="TreeGrafter"/>
</dbReference>
<reference evidence="5" key="1">
    <citation type="submission" date="2016-04" db="UniProtKB">
        <authorList>
            <consortium name="WormBaseParasite"/>
        </authorList>
    </citation>
    <scope>IDENTIFICATION</scope>
</reference>
<feature type="region of interest" description="Disordered" evidence="1">
    <location>
        <begin position="221"/>
        <end position="243"/>
    </location>
</feature>
<keyword evidence="4" id="KW-1185">Reference proteome</keyword>
<proteinExistence type="predicted"/>
<dbReference type="GO" id="GO:0005509">
    <property type="term" value="F:calcium ion binding"/>
    <property type="evidence" value="ECO:0007669"/>
    <property type="project" value="TreeGrafter"/>
</dbReference>
<dbReference type="GO" id="GO:0030276">
    <property type="term" value="F:clathrin binding"/>
    <property type="evidence" value="ECO:0007669"/>
    <property type="project" value="TreeGrafter"/>
</dbReference>
<dbReference type="SUPFAM" id="SSF49562">
    <property type="entry name" value="C2 domain (Calcium/lipid-binding domain, CaLB)"/>
    <property type="match status" value="2"/>
</dbReference>
<dbReference type="AlphaFoldDB" id="A0A158PF91"/>
<dbReference type="PROSITE" id="PS50004">
    <property type="entry name" value="C2"/>
    <property type="match status" value="1"/>
</dbReference>
<dbReference type="GO" id="GO:0005886">
    <property type="term" value="C:plasma membrane"/>
    <property type="evidence" value="ECO:0007669"/>
    <property type="project" value="TreeGrafter"/>
</dbReference>
<sequence length="243" mass="27561">MFVRFNEYEYSSPYADREEFFFDQVTIEDLDTKSVAVAVFHHDSAKLGKDLLIGEATIPLHEIRELKMRKEVKVIEEIKQQPTKKLGKVYISSCIEKDARRLTINLKKVDDLPRSRFLGAPDVCIRITMAQGEKQQTKSSRVLKSTTTAVYNEAVMFLFNTTKKDVDTTKITISIHDMQRTCTGDDVIGCAYLGVLAHDKSEIEQWKNTVEHMGKEYKGTHNLKAPHSAPPVHVAETEDNGGI</sequence>